<comment type="caution">
    <text evidence="4">The sequence shown here is derived from an EMBL/GenBank/DDBJ whole genome shotgun (WGS) entry which is preliminary data.</text>
</comment>
<evidence type="ECO:0000256" key="1">
    <source>
        <dbReference type="SAM" id="Coils"/>
    </source>
</evidence>
<dbReference type="InterPro" id="IPR021104">
    <property type="entry name" value="KfrA_DNA-bd_N"/>
</dbReference>
<accession>A0A318IR64</accession>
<protein>
    <submittedName>
        <fullName evidence="4">Plasmid replication DNA-binding protein KfrA</fullName>
    </submittedName>
</protein>
<feature type="coiled-coil region" evidence="1">
    <location>
        <begin position="94"/>
        <end position="128"/>
    </location>
</feature>
<feature type="region of interest" description="Disordered" evidence="2">
    <location>
        <begin position="184"/>
        <end position="224"/>
    </location>
</feature>
<dbReference type="OrthoDB" id="7030580at2"/>
<dbReference type="RefSeq" id="WP_082693488.1">
    <property type="nucleotide sequence ID" value="NZ_QJKC01000035.1"/>
</dbReference>
<dbReference type="Pfam" id="PF11740">
    <property type="entry name" value="KfrA_N"/>
    <property type="match status" value="1"/>
</dbReference>
<evidence type="ECO:0000313" key="5">
    <source>
        <dbReference type="Proteomes" id="UP000248395"/>
    </source>
</evidence>
<dbReference type="GO" id="GO:0003677">
    <property type="term" value="F:DNA binding"/>
    <property type="evidence" value="ECO:0007669"/>
    <property type="project" value="UniProtKB-KW"/>
</dbReference>
<proteinExistence type="predicted"/>
<feature type="domain" description="KfrA N-terminal DNA-binding" evidence="3">
    <location>
        <begin position="13"/>
        <end position="129"/>
    </location>
</feature>
<evidence type="ECO:0000313" key="4">
    <source>
        <dbReference type="EMBL" id="PXX38606.1"/>
    </source>
</evidence>
<evidence type="ECO:0000259" key="3">
    <source>
        <dbReference type="Pfam" id="PF11740"/>
    </source>
</evidence>
<keyword evidence="4" id="KW-0238">DNA-binding</keyword>
<keyword evidence="5" id="KW-1185">Reference proteome</keyword>
<organism evidence="4 5">
    <name type="scientific">Aquitalea magnusonii</name>
    <dbReference type="NCBI Taxonomy" id="332411"/>
    <lineage>
        <taxon>Bacteria</taxon>
        <taxon>Pseudomonadati</taxon>
        <taxon>Pseudomonadota</taxon>
        <taxon>Betaproteobacteria</taxon>
        <taxon>Neisseriales</taxon>
        <taxon>Chromobacteriaceae</taxon>
        <taxon>Aquitalea</taxon>
    </lineage>
</organism>
<dbReference type="AlphaFoldDB" id="A0A318IR64"/>
<evidence type="ECO:0000256" key="2">
    <source>
        <dbReference type="SAM" id="MobiDB-lite"/>
    </source>
</evidence>
<keyword evidence="1" id="KW-0175">Coiled coil</keyword>
<dbReference type="EMBL" id="QJKC01000035">
    <property type="protein sequence ID" value="PXX38606.1"/>
    <property type="molecule type" value="Genomic_DNA"/>
</dbReference>
<gene>
    <name evidence="4" type="ORF">DFR38_1355</name>
</gene>
<name>A0A318IR64_9NEIS</name>
<reference evidence="4 5" key="1">
    <citation type="submission" date="2018-05" db="EMBL/GenBank/DDBJ databases">
        <title>Genomic Encyclopedia of Type Strains, Phase IV (KMG-IV): sequencing the most valuable type-strain genomes for metagenomic binning, comparative biology and taxonomic classification.</title>
        <authorList>
            <person name="Goeker M."/>
        </authorList>
    </citation>
    <scope>NUCLEOTIDE SEQUENCE [LARGE SCALE GENOMIC DNA]</scope>
    <source>
        <strain evidence="4 5">DSM 25134</strain>
    </source>
</reference>
<sequence>MDNRMQVPTEVRDRIFSIANLLYEQSGRSEMPALDKVRELAGIDMVTASQVLKEWRKVLPASAAQLSGNTPEELSKIYNEMLASVWECAKKIANQNLYAAQKSWEQERDELERLRLELSMAYDRQTQELIATQKQLSHQLSINTANENKLNQMLPKLHEFGSKAVSAQEKVTVLEETVQQLESRLRTEPQESAFNPPQAADLANGADAEQADAGDRVSKFIKMS</sequence>
<dbReference type="Proteomes" id="UP000248395">
    <property type="component" value="Unassembled WGS sequence"/>
</dbReference>